<gene>
    <name evidence="10" type="ORF">CGE01nite_25070</name>
</gene>
<feature type="domain" description="Major facilitator superfamily (MFS) profile" evidence="9">
    <location>
        <begin position="46"/>
        <end position="491"/>
    </location>
</feature>
<evidence type="ECO:0000256" key="8">
    <source>
        <dbReference type="SAM" id="Phobius"/>
    </source>
</evidence>
<evidence type="ECO:0000313" key="10">
    <source>
        <dbReference type="EMBL" id="GEA85256.1"/>
    </source>
</evidence>
<feature type="transmembrane region" description="Helical" evidence="8">
    <location>
        <begin position="256"/>
        <end position="277"/>
    </location>
</feature>
<dbReference type="Proteomes" id="UP000320461">
    <property type="component" value="Unassembled WGS sequence"/>
</dbReference>
<dbReference type="CDD" id="cd17321">
    <property type="entry name" value="MFS_MMR_MDR_like"/>
    <property type="match status" value="1"/>
</dbReference>
<evidence type="ECO:0000256" key="5">
    <source>
        <dbReference type="ARBA" id="ARBA00022989"/>
    </source>
</evidence>
<keyword evidence="3" id="KW-1003">Cell membrane</keyword>
<feature type="transmembrane region" description="Helical" evidence="8">
    <location>
        <begin position="339"/>
        <end position="357"/>
    </location>
</feature>
<evidence type="ECO:0000256" key="6">
    <source>
        <dbReference type="ARBA" id="ARBA00023136"/>
    </source>
</evidence>
<dbReference type="AlphaFoldDB" id="A0A4Y3KNM4"/>
<dbReference type="PRINTS" id="PR01036">
    <property type="entry name" value="TCRTETB"/>
</dbReference>
<dbReference type="PANTHER" id="PTHR42718:SF42">
    <property type="entry name" value="EXPORT PROTEIN"/>
    <property type="match status" value="1"/>
</dbReference>
<keyword evidence="6 8" id="KW-0472">Membrane</keyword>
<evidence type="ECO:0000313" key="11">
    <source>
        <dbReference type="Proteomes" id="UP000320461"/>
    </source>
</evidence>
<feature type="transmembrane region" description="Helical" evidence="8">
    <location>
        <begin position="464"/>
        <end position="486"/>
    </location>
</feature>
<protein>
    <submittedName>
        <fullName evidence="10">MFS transporter</fullName>
    </submittedName>
</protein>
<dbReference type="Gene3D" id="1.20.1250.20">
    <property type="entry name" value="MFS general substrate transporter like domains"/>
    <property type="match status" value="1"/>
</dbReference>
<dbReference type="InterPro" id="IPR036259">
    <property type="entry name" value="MFS_trans_sf"/>
</dbReference>
<feature type="transmembrane region" description="Helical" evidence="8">
    <location>
        <begin position="431"/>
        <end position="452"/>
    </location>
</feature>
<dbReference type="NCBIfam" id="TIGR00711">
    <property type="entry name" value="efflux_EmrB"/>
    <property type="match status" value="1"/>
</dbReference>
<feature type="transmembrane region" description="Helical" evidence="8">
    <location>
        <begin position="364"/>
        <end position="384"/>
    </location>
</feature>
<organism evidence="10 11">
    <name type="scientific">Cellulomonas gelida</name>
    <dbReference type="NCBI Taxonomy" id="1712"/>
    <lineage>
        <taxon>Bacteria</taxon>
        <taxon>Bacillati</taxon>
        <taxon>Actinomycetota</taxon>
        <taxon>Actinomycetes</taxon>
        <taxon>Micrococcales</taxon>
        <taxon>Cellulomonadaceae</taxon>
        <taxon>Cellulomonas</taxon>
    </lineage>
</organism>
<feature type="compositionally biased region" description="Basic and acidic residues" evidence="7">
    <location>
        <begin position="15"/>
        <end position="27"/>
    </location>
</feature>
<dbReference type="InterPro" id="IPR020846">
    <property type="entry name" value="MFS_dom"/>
</dbReference>
<dbReference type="PROSITE" id="PS50850">
    <property type="entry name" value="MFS"/>
    <property type="match status" value="1"/>
</dbReference>
<keyword evidence="4 8" id="KW-0812">Transmembrane</keyword>
<dbReference type="Pfam" id="PF07690">
    <property type="entry name" value="MFS_1"/>
    <property type="match status" value="1"/>
</dbReference>
<dbReference type="InterPro" id="IPR004638">
    <property type="entry name" value="EmrB-like"/>
</dbReference>
<evidence type="ECO:0000256" key="4">
    <source>
        <dbReference type="ARBA" id="ARBA00022692"/>
    </source>
</evidence>
<dbReference type="GO" id="GO:0022857">
    <property type="term" value="F:transmembrane transporter activity"/>
    <property type="evidence" value="ECO:0007669"/>
    <property type="project" value="InterPro"/>
</dbReference>
<evidence type="ECO:0000256" key="7">
    <source>
        <dbReference type="SAM" id="MobiDB-lite"/>
    </source>
</evidence>
<feature type="transmembrane region" description="Helical" evidence="8">
    <location>
        <begin position="84"/>
        <end position="103"/>
    </location>
</feature>
<feature type="transmembrane region" description="Helical" evidence="8">
    <location>
        <begin position="45"/>
        <end position="64"/>
    </location>
</feature>
<dbReference type="SUPFAM" id="SSF103473">
    <property type="entry name" value="MFS general substrate transporter"/>
    <property type="match status" value="1"/>
</dbReference>
<reference evidence="10 11" key="1">
    <citation type="submission" date="2019-06" db="EMBL/GenBank/DDBJ databases">
        <title>Whole genome shotgun sequence of Cellulomonas gelida NBRC 3748.</title>
        <authorList>
            <person name="Hosoyama A."/>
            <person name="Uohara A."/>
            <person name="Ohji S."/>
            <person name="Ichikawa N."/>
        </authorList>
    </citation>
    <scope>NUCLEOTIDE SEQUENCE [LARGE SCALE GENOMIC DNA]</scope>
    <source>
        <strain evidence="10 11">NBRC 3748</strain>
    </source>
</reference>
<comment type="caution">
    <text evidence="10">The sequence shown here is derived from an EMBL/GenBank/DDBJ whole genome shotgun (WGS) entry which is preliminary data.</text>
</comment>
<feature type="region of interest" description="Disordered" evidence="7">
    <location>
        <begin position="15"/>
        <end position="35"/>
    </location>
</feature>
<feature type="transmembrane region" description="Helical" evidence="8">
    <location>
        <begin position="168"/>
        <end position="188"/>
    </location>
</feature>
<evidence type="ECO:0000256" key="1">
    <source>
        <dbReference type="ARBA" id="ARBA00004651"/>
    </source>
</evidence>
<dbReference type="PANTHER" id="PTHR42718">
    <property type="entry name" value="MAJOR FACILITATOR SUPERFAMILY MULTIDRUG TRANSPORTER MFSC"/>
    <property type="match status" value="1"/>
</dbReference>
<sequence length="523" mass="53844">MLVITQCQQIDLDRREHPMTTSRHDEPPTAVRAPRARPRAARTGIALLAASLPMFMATLDNLVMTTALPVLRTELSASLSELQWMINAYTLAFASLMIAAATLGDRLGRRRVFLVGIGVFALASIASALATTPEALIAARAVQGAGAAAIMPLSLTLLAAAVPRARRAMAIGVWGAVSGLGVALGPVIGGAVVQGISWEAIFWINVPVALVAVPLVLRVLPESFGRRQRIDLVGLAFAGTGVLAIVWAVVNGNDDGWTSGRVVGALTAGVVLLVAFVRREASTDHPLVPLRLFRVRSFAAANGSSFLFSVGVFGTVFVLSQYLQIAMGYTPLQAGLRTLPWTAAPMLVAPIAGMLAPRLGVRPLLTAGLALQAVGLAWQAAVIGDATVYADIVPGLALAGLGMGLTFAPSATAVLADMVPDDHGTASSVNATIREVGGAVGVAVIVAVFQAADGTLTPDGYAQGLRPAAFVGAAVVALGAVVAALMPRSTGRITPEAPTLPVDSADLARVADENDDEPALATR</sequence>
<evidence type="ECO:0000256" key="2">
    <source>
        <dbReference type="ARBA" id="ARBA00022448"/>
    </source>
</evidence>
<evidence type="ECO:0000256" key="3">
    <source>
        <dbReference type="ARBA" id="ARBA00022475"/>
    </source>
</evidence>
<feature type="transmembrane region" description="Helical" evidence="8">
    <location>
        <begin position="298"/>
        <end position="319"/>
    </location>
</feature>
<keyword evidence="5 8" id="KW-1133">Transmembrane helix</keyword>
<dbReference type="GO" id="GO:0005886">
    <property type="term" value="C:plasma membrane"/>
    <property type="evidence" value="ECO:0007669"/>
    <property type="project" value="UniProtKB-SubCell"/>
</dbReference>
<feature type="transmembrane region" description="Helical" evidence="8">
    <location>
        <begin position="112"/>
        <end position="131"/>
    </location>
</feature>
<feature type="transmembrane region" description="Helical" evidence="8">
    <location>
        <begin position="396"/>
        <end position="419"/>
    </location>
</feature>
<feature type="transmembrane region" description="Helical" evidence="8">
    <location>
        <begin position="232"/>
        <end position="250"/>
    </location>
</feature>
<accession>A0A4Y3KNM4</accession>
<dbReference type="Gene3D" id="1.20.1720.10">
    <property type="entry name" value="Multidrug resistance protein D"/>
    <property type="match status" value="1"/>
</dbReference>
<keyword evidence="2" id="KW-0813">Transport</keyword>
<feature type="transmembrane region" description="Helical" evidence="8">
    <location>
        <begin position="200"/>
        <end position="220"/>
    </location>
</feature>
<evidence type="ECO:0000259" key="9">
    <source>
        <dbReference type="PROSITE" id="PS50850"/>
    </source>
</evidence>
<comment type="subcellular location">
    <subcellularLocation>
        <location evidence="1">Cell membrane</location>
        <topology evidence="1">Multi-pass membrane protein</topology>
    </subcellularLocation>
</comment>
<name>A0A4Y3KNM4_9CELL</name>
<dbReference type="EMBL" id="BJLQ01000030">
    <property type="protein sequence ID" value="GEA85256.1"/>
    <property type="molecule type" value="Genomic_DNA"/>
</dbReference>
<proteinExistence type="predicted"/>
<keyword evidence="11" id="KW-1185">Reference proteome</keyword>
<dbReference type="InterPro" id="IPR011701">
    <property type="entry name" value="MFS"/>
</dbReference>
<feature type="transmembrane region" description="Helical" evidence="8">
    <location>
        <begin position="137"/>
        <end position="161"/>
    </location>
</feature>